<reference evidence="1 2" key="2">
    <citation type="journal article" date="2001" name="Science">
        <title>Genome sequence of the plant pathogen and biotechnology agent Agrobacterium tumefaciens C58.</title>
        <authorList>
            <person name="Goodner B."/>
            <person name="Hinkle G."/>
            <person name="Gattung S."/>
            <person name="Miller N."/>
            <person name="Blanchard M."/>
            <person name="Qurollo B."/>
            <person name="Goldman B.S."/>
            <person name="Cao Y."/>
            <person name="Askenazi M."/>
            <person name="Halling C."/>
            <person name="Mullin L."/>
            <person name="Houmiel K."/>
            <person name="Gordon J."/>
            <person name="Vaudin M."/>
            <person name="Iartchouk O."/>
            <person name="Epp A."/>
            <person name="Liu F."/>
            <person name="Wollam C."/>
            <person name="Allinger M."/>
            <person name="Doughty D."/>
            <person name="Scott C."/>
            <person name="Lappas C."/>
            <person name="Markelz B."/>
            <person name="Flanagan C."/>
            <person name="Crowell C."/>
            <person name="Gurson J."/>
            <person name="Lomo C."/>
            <person name="Sear C."/>
            <person name="Strub G."/>
            <person name="Cielo C."/>
            <person name="Slater S."/>
        </authorList>
    </citation>
    <scope>NUCLEOTIDE SEQUENCE [LARGE SCALE GENOMIC DNA]</scope>
    <source>
        <strain evidence="2">C58 / ATCC 33970</strain>
    </source>
</reference>
<dbReference type="EnsemblBacteria" id="AAK89751">
    <property type="protein sequence ID" value="AAK89751"/>
    <property type="gene ID" value="Atu3648"/>
</dbReference>
<dbReference type="KEGG" id="atu:Atu3648"/>
<organism evidence="1 2">
    <name type="scientific">Agrobacterium fabrum (strain C58 / ATCC 33970)</name>
    <name type="common">Agrobacterium tumefaciens (strain C58)</name>
    <dbReference type="NCBI Taxonomy" id="176299"/>
    <lineage>
        <taxon>Bacteria</taxon>
        <taxon>Pseudomonadati</taxon>
        <taxon>Pseudomonadota</taxon>
        <taxon>Alphaproteobacteria</taxon>
        <taxon>Hyphomicrobiales</taxon>
        <taxon>Rhizobiaceae</taxon>
        <taxon>Rhizobium/Agrobacterium group</taxon>
        <taxon>Agrobacterium</taxon>
        <taxon>Agrobacterium tumefaciens complex</taxon>
    </lineage>
</organism>
<dbReference type="EMBL" id="AE007870">
    <property type="protein sequence ID" value="AAK89751.2"/>
    <property type="molecule type" value="Genomic_DNA"/>
</dbReference>
<sequence>MESIALASLLLAPIIDAWDTLALPDSWIAAGIIAQTVWNHRFGLPLMHVIIDVDSIYFDPHDLTETGEAKHAA</sequence>
<evidence type="ECO:0000313" key="1">
    <source>
        <dbReference type="EMBL" id="AAK89751.2"/>
    </source>
</evidence>
<dbReference type="Pfam" id="PF06042">
    <property type="entry name" value="NTP_transf_6"/>
    <property type="match status" value="1"/>
</dbReference>
<dbReference type="HOGENOM" id="CLU_2696287_0_0_5"/>
<dbReference type="OrthoDB" id="9805247at2"/>
<name>A9CFH6_AGRFC</name>
<reference evidence="1 2" key="1">
    <citation type="journal article" date="2001" name="Science">
        <title>The genome of the natural genetic engineer Agrobacterium tumefaciens C58.</title>
        <authorList>
            <person name="Wood D.W."/>
            <person name="Setubal J.C."/>
            <person name="Kaul R."/>
            <person name="Monks D.E."/>
            <person name="Kitajima J.P."/>
            <person name="Okura V.K."/>
            <person name="Zhou Y."/>
            <person name="Chen L."/>
            <person name="Wood G.E."/>
            <person name="Almeida N.F.Jr."/>
            <person name="Woo L."/>
            <person name="Chen Y."/>
            <person name="Paulsen I.T."/>
            <person name="Eisen J.A."/>
            <person name="Karp P.D."/>
            <person name="Bovee D.Sr."/>
            <person name="Chapman P."/>
            <person name="Clendenning J."/>
            <person name="Deatherage G."/>
            <person name="Gillet W."/>
            <person name="Grant C."/>
            <person name="Kutyavin T."/>
            <person name="Levy R."/>
            <person name="Li M.J."/>
            <person name="McClelland E."/>
            <person name="Palmieri A."/>
            <person name="Raymond C."/>
            <person name="Rouse G."/>
            <person name="Saenphimmachak C."/>
            <person name="Wu Z."/>
            <person name="Romero P."/>
            <person name="Gordon D."/>
            <person name="Zhang S."/>
            <person name="Yoo H."/>
            <person name="Tao Y."/>
            <person name="Biddle P."/>
            <person name="Jung M."/>
            <person name="Krespan W."/>
            <person name="Perry M."/>
            <person name="Gordon-Kamm B."/>
            <person name="Liao L."/>
            <person name="Kim S."/>
            <person name="Hendrick C."/>
            <person name="Zhao Z.Y."/>
            <person name="Dolan M."/>
            <person name="Chumley F."/>
            <person name="Tingey S.V."/>
            <person name="Tomb J.F."/>
            <person name="Gordon M.P."/>
            <person name="Olson M.V."/>
            <person name="Nester E.W."/>
        </authorList>
    </citation>
    <scope>NUCLEOTIDE SEQUENCE [LARGE SCALE GENOMIC DNA]</scope>
    <source>
        <strain evidence="2">C58 / ATCC 33970</strain>
    </source>
</reference>
<dbReference type="InterPro" id="IPR009267">
    <property type="entry name" value="NTP_transf_6"/>
</dbReference>
<evidence type="ECO:0000313" key="2">
    <source>
        <dbReference type="Proteomes" id="UP000000813"/>
    </source>
</evidence>
<proteinExistence type="predicted"/>
<keyword evidence="2" id="KW-1185">Reference proteome</keyword>
<dbReference type="PATRIC" id="fig|176299.10.peg.3489"/>
<dbReference type="AlphaFoldDB" id="A9CFH6"/>
<dbReference type="eggNOG" id="COG3575">
    <property type="taxonomic scope" value="Bacteria"/>
</dbReference>
<accession>A9CFH6</accession>
<protein>
    <submittedName>
        <fullName evidence="1">Uncharacterized protein</fullName>
    </submittedName>
</protein>
<gene>
    <name evidence="1" type="ordered locus">Atu3648</name>
</gene>
<dbReference type="Proteomes" id="UP000000813">
    <property type="component" value="Chromosome linear"/>
</dbReference>